<comment type="caution">
    <text evidence="7">The sequence shown here is derived from an EMBL/GenBank/DDBJ whole genome shotgun (WGS) entry which is preliminary data.</text>
</comment>
<dbReference type="RefSeq" id="WP_271169779.1">
    <property type="nucleotide sequence ID" value="NZ_BSFI01000022.1"/>
</dbReference>
<dbReference type="CDD" id="cd17538">
    <property type="entry name" value="REC_D1_PleD-like"/>
    <property type="match status" value="1"/>
</dbReference>
<dbReference type="GO" id="GO:0043709">
    <property type="term" value="P:cell adhesion involved in single-species biofilm formation"/>
    <property type="evidence" value="ECO:0007669"/>
    <property type="project" value="TreeGrafter"/>
</dbReference>
<dbReference type="SMART" id="SM00448">
    <property type="entry name" value="REC"/>
    <property type="match status" value="2"/>
</dbReference>
<feature type="modified residue" description="4-aspartylphosphate" evidence="3">
    <location>
        <position position="53"/>
    </location>
</feature>
<dbReference type="InterPro" id="IPR050469">
    <property type="entry name" value="Diguanylate_Cyclase"/>
</dbReference>
<dbReference type="PROSITE" id="PS50887">
    <property type="entry name" value="GGDEF"/>
    <property type="match status" value="1"/>
</dbReference>
<dbReference type="InterPro" id="IPR029787">
    <property type="entry name" value="Nucleotide_cyclase"/>
</dbReference>
<dbReference type="Gene3D" id="3.40.50.2300">
    <property type="match status" value="1"/>
</dbReference>
<evidence type="ECO:0000256" key="2">
    <source>
        <dbReference type="ARBA" id="ARBA00034247"/>
    </source>
</evidence>
<dbReference type="EMBL" id="BSFI01000022">
    <property type="protein sequence ID" value="GLK69560.1"/>
    <property type="molecule type" value="Genomic_DNA"/>
</dbReference>
<feature type="domain" description="Response regulatory" evidence="5">
    <location>
        <begin position="157"/>
        <end position="272"/>
    </location>
</feature>
<dbReference type="GO" id="GO:0000160">
    <property type="term" value="P:phosphorelay signal transduction system"/>
    <property type="evidence" value="ECO:0007669"/>
    <property type="project" value="InterPro"/>
</dbReference>
<dbReference type="SMART" id="SM00267">
    <property type="entry name" value="GGDEF"/>
    <property type="match status" value="1"/>
</dbReference>
<proteinExistence type="predicted"/>
<organism evidence="7 8">
    <name type="scientific">Hansschlegelia plantiphila</name>
    <dbReference type="NCBI Taxonomy" id="374655"/>
    <lineage>
        <taxon>Bacteria</taxon>
        <taxon>Pseudomonadati</taxon>
        <taxon>Pseudomonadota</taxon>
        <taxon>Alphaproteobacteria</taxon>
        <taxon>Hyphomicrobiales</taxon>
        <taxon>Methylopilaceae</taxon>
        <taxon>Hansschlegelia</taxon>
    </lineage>
</organism>
<dbReference type="PANTHER" id="PTHR45138">
    <property type="entry name" value="REGULATORY COMPONENTS OF SENSORY TRANSDUCTION SYSTEM"/>
    <property type="match status" value="1"/>
</dbReference>
<dbReference type="Proteomes" id="UP001143372">
    <property type="component" value="Unassembled WGS sequence"/>
</dbReference>
<dbReference type="GO" id="GO:0005886">
    <property type="term" value="C:plasma membrane"/>
    <property type="evidence" value="ECO:0007669"/>
    <property type="project" value="TreeGrafter"/>
</dbReference>
<dbReference type="NCBIfam" id="TIGR00254">
    <property type="entry name" value="GGDEF"/>
    <property type="match status" value="1"/>
</dbReference>
<dbReference type="Pfam" id="PF00990">
    <property type="entry name" value="GGDEF"/>
    <property type="match status" value="1"/>
</dbReference>
<feature type="domain" description="Response regulatory" evidence="5">
    <location>
        <begin position="4"/>
        <end position="120"/>
    </location>
</feature>
<dbReference type="SUPFAM" id="SSF52172">
    <property type="entry name" value="CheY-like"/>
    <property type="match status" value="2"/>
</dbReference>
<dbReference type="Pfam" id="PF00072">
    <property type="entry name" value="Response_reg"/>
    <property type="match status" value="2"/>
</dbReference>
<reference evidence="7" key="2">
    <citation type="submission" date="2023-01" db="EMBL/GenBank/DDBJ databases">
        <authorList>
            <person name="Sun Q."/>
            <person name="Evtushenko L."/>
        </authorList>
    </citation>
    <scope>NUCLEOTIDE SEQUENCE</scope>
    <source>
        <strain evidence="7">VKM B-2347</strain>
    </source>
</reference>
<dbReference type="AlphaFoldDB" id="A0A9W6J5F6"/>
<evidence type="ECO:0000256" key="4">
    <source>
        <dbReference type="SAM" id="MobiDB-lite"/>
    </source>
</evidence>
<dbReference type="InterPro" id="IPR001789">
    <property type="entry name" value="Sig_transdc_resp-reg_receiver"/>
</dbReference>
<sequence>MTARILVVDDVPANLKLIEARLSAEYFDVVCASTGVEALDICARAQCDIVLLDVMMPGMDGFEVCRRLKADPKTHHIPVVMISALDQPSDRLQGLEAGADDFLTKPVADVALFARVRSLTRLKMLGDELRLRAQTSRELGMSDALIAAVSDAGLNGRVLLVDDREGSSARIRSVLAASQTVEVETEPHEALFRAADGDYDVVIIALSLTNFDALRLCAQIHSLERTRMTPIVLIADPEQNARVLRGLEVGVNDYLMRPIEPNELIARVRTQVRRRRYTDQLRSNLQASMELAVTDGLTGLHNRRYMEMHLQSLLDQAVSRDRPLAALVVDIDFFKRVNDTHGHDAGDDVLREFSRRLRSSVRGIDLACRLGGEEFVVIMPETDAAVARLVAERIRSKAAEAGFAIAHGELMIDVTVSVGVSTFMGADDVPAALLKRADLALYRAKTAGRNQVVTDAASLRFSEAGSVGPPNEKGAPEGAHPQSRRGG</sequence>
<dbReference type="CDD" id="cd01949">
    <property type="entry name" value="GGDEF"/>
    <property type="match status" value="1"/>
</dbReference>
<dbReference type="GO" id="GO:1902201">
    <property type="term" value="P:negative regulation of bacterial-type flagellum-dependent cell motility"/>
    <property type="evidence" value="ECO:0007669"/>
    <property type="project" value="TreeGrafter"/>
</dbReference>
<dbReference type="InterPro" id="IPR000160">
    <property type="entry name" value="GGDEF_dom"/>
</dbReference>
<dbReference type="EC" id="2.7.7.65" evidence="1"/>
<keyword evidence="8" id="KW-1185">Reference proteome</keyword>
<dbReference type="FunFam" id="3.40.50.2300:FF:000574">
    <property type="entry name" value="Response regulator PleD"/>
    <property type="match status" value="1"/>
</dbReference>
<gene>
    <name evidence="7" type="primary">pleD</name>
    <name evidence="7" type="ORF">GCM10008179_31980</name>
</gene>
<dbReference type="SUPFAM" id="SSF55073">
    <property type="entry name" value="Nucleotide cyclase"/>
    <property type="match status" value="1"/>
</dbReference>
<protein>
    <recommendedName>
        <fullName evidence="1">diguanylate cyclase</fullName>
        <ecNumber evidence="1">2.7.7.65</ecNumber>
    </recommendedName>
</protein>
<evidence type="ECO:0000313" key="8">
    <source>
        <dbReference type="Proteomes" id="UP001143372"/>
    </source>
</evidence>
<comment type="caution">
    <text evidence="3">Lacks conserved residue(s) required for the propagation of feature annotation.</text>
</comment>
<evidence type="ECO:0000256" key="1">
    <source>
        <dbReference type="ARBA" id="ARBA00012528"/>
    </source>
</evidence>
<comment type="catalytic activity">
    <reaction evidence="2">
        <text>2 GTP = 3',3'-c-di-GMP + 2 diphosphate</text>
        <dbReference type="Rhea" id="RHEA:24898"/>
        <dbReference type="ChEBI" id="CHEBI:33019"/>
        <dbReference type="ChEBI" id="CHEBI:37565"/>
        <dbReference type="ChEBI" id="CHEBI:58805"/>
        <dbReference type="EC" id="2.7.7.65"/>
    </reaction>
</comment>
<dbReference type="InterPro" id="IPR011006">
    <property type="entry name" value="CheY-like_superfamily"/>
</dbReference>
<dbReference type="NCBIfam" id="NF007135">
    <property type="entry name" value="PRK09581.1"/>
    <property type="match status" value="1"/>
</dbReference>
<evidence type="ECO:0000256" key="3">
    <source>
        <dbReference type="PROSITE-ProRule" id="PRU00169"/>
    </source>
</evidence>
<evidence type="ECO:0000313" key="7">
    <source>
        <dbReference type="EMBL" id="GLK69560.1"/>
    </source>
</evidence>
<feature type="region of interest" description="Disordered" evidence="4">
    <location>
        <begin position="463"/>
        <end position="487"/>
    </location>
</feature>
<dbReference type="PROSITE" id="PS50110">
    <property type="entry name" value="RESPONSE_REGULATORY"/>
    <property type="match status" value="2"/>
</dbReference>
<keyword evidence="3" id="KW-0597">Phosphoprotein</keyword>
<dbReference type="GO" id="GO:0052621">
    <property type="term" value="F:diguanylate cyclase activity"/>
    <property type="evidence" value="ECO:0007669"/>
    <property type="project" value="UniProtKB-EC"/>
</dbReference>
<dbReference type="InterPro" id="IPR043128">
    <property type="entry name" value="Rev_trsase/Diguanyl_cyclase"/>
</dbReference>
<accession>A0A9W6J5F6</accession>
<dbReference type="PANTHER" id="PTHR45138:SF9">
    <property type="entry name" value="DIGUANYLATE CYCLASE DGCM-RELATED"/>
    <property type="match status" value="1"/>
</dbReference>
<name>A0A9W6J5F6_9HYPH</name>
<evidence type="ECO:0000259" key="5">
    <source>
        <dbReference type="PROSITE" id="PS50110"/>
    </source>
</evidence>
<feature type="domain" description="GGDEF" evidence="6">
    <location>
        <begin position="322"/>
        <end position="457"/>
    </location>
</feature>
<reference evidence="7" key="1">
    <citation type="journal article" date="2014" name="Int. J. Syst. Evol. Microbiol.">
        <title>Complete genome sequence of Corynebacterium casei LMG S-19264T (=DSM 44701T), isolated from a smear-ripened cheese.</title>
        <authorList>
            <consortium name="US DOE Joint Genome Institute (JGI-PGF)"/>
            <person name="Walter F."/>
            <person name="Albersmeier A."/>
            <person name="Kalinowski J."/>
            <person name="Ruckert C."/>
        </authorList>
    </citation>
    <scope>NUCLEOTIDE SEQUENCE</scope>
    <source>
        <strain evidence="7">VKM B-2347</strain>
    </source>
</reference>
<dbReference type="FunFam" id="3.30.70.270:FF:000001">
    <property type="entry name" value="Diguanylate cyclase domain protein"/>
    <property type="match status" value="1"/>
</dbReference>
<evidence type="ECO:0000259" key="6">
    <source>
        <dbReference type="PROSITE" id="PS50887"/>
    </source>
</evidence>
<dbReference type="Gene3D" id="3.30.70.270">
    <property type="match status" value="1"/>
</dbReference>